<dbReference type="EC" id="5.99.1.4" evidence="1"/>
<dbReference type="InterPro" id="IPR051924">
    <property type="entry name" value="GST_Kappa/NadH"/>
</dbReference>
<dbReference type="Gene3D" id="3.40.30.10">
    <property type="entry name" value="Glutaredoxin"/>
    <property type="match status" value="1"/>
</dbReference>
<dbReference type="GO" id="GO:1901170">
    <property type="term" value="P:naphthalene catabolic process"/>
    <property type="evidence" value="ECO:0007669"/>
    <property type="project" value="InterPro"/>
</dbReference>
<dbReference type="AlphaFoldDB" id="A0A2A5WC34"/>
<feature type="domain" description="DSBA-like thioredoxin" evidence="3">
    <location>
        <begin position="5"/>
        <end position="198"/>
    </location>
</feature>
<dbReference type="Proteomes" id="UP000219329">
    <property type="component" value="Unassembled WGS sequence"/>
</dbReference>
<comment type="catalytic activity">
    <reaction evidence="1">
        <text>2-hydroxychromene-2-carboxylate = (3E)-4-(2-hydroxyphenyl)-2-oxobut-3-enoate</text>
        <dbReference type="Rhea" id="RHEA:27401"/>
        <dbReference type="ChEBI" id="CHEBI:59350"/>
        <dbReference type="ChEBI" id="CHEBI:59353"/>
        <dbReference type="EC" id="5.99.1.4"/>
    </reaction>
</comment>
<dbReference type="CDD" id="cd03022">
    <property type="entry name" value="DsbA_HCCA_Iso"/>
    <property type="match status" value="1"/>
</dbReference>
<dbReference type="InterPro" id="IPR044087">
    <property type="entry name" value="NahD-like"/>
</dbReference>
<accession>A0A2A5WC34</accession>
<dbReference type="PANTHER" id="PTHR42943:SF2">
    <property type="entry name" value="GLUTATHIONE S-TRANSFERASE KAPPA 1"/>
    <property type="match status" value="1"/>
</dbReference>
<dbReference type="GO" id="GO:0006749">
    <property type="term" value="P:glutathione metabolic process"/>
    <property type="evidence" value="ECO:0007669"/>
    <property type="project" value="TreeGrafter"/>
</dbReference>
<organism evidence="4 5">
    <name type="scientific">OM182 bacterium MED-G28</name>
    <dbReference type="NCBI Taxonomy" id="1986256"/>
    <lineage>
        <taxon>Bacteria</taxon>
        <taxon>Pseudomonadati</taxon>
        <taxon>Pseudomonadota</taxon>
        <taxon>Gammaproteobacteria</taxon>
        <taxon>OMG group</taxon>
        <taxon>OM182 clade</taxon>
    </lineage>
</organism>
<comment type="similarity">
    <text evidence="1">Belongs to the GST superfamily. NadH family.</text>
</comment>
<dbReference type="InterPro" id="IPR014440">
    <property type="entry name" value="HCCAis_GSTk"/>
</dbReference>
<dbReference type="SUPFAM" id="SSF52833">
    <property type="entry name" value="Thioredoxin-like"/>
    <property type="match status" value="1"/>
</dbReference>
<protein>
    <recommendedName>
        <fullName evidence="1">2-hydroxychromene-2-carboxylate isomerase</fullName>
        <ecNumber evidence="1">5.99.1.4</ecNumber>
    </recommendedName>
</protein>
<name>A0A2A5WC34_9GAMM</name>
<keyword evidence="1" id="KW-0413">Isomerase</keyword>
<dbReference type="PANTHER" id="PTHR42943">
    <property type="entry name" value="GLUTATHIONE S-TRANSFERASE KAPPA"/>
    <property type="match status" value="1"/>
</dbReference>
<evidence type="ECO:0000259" key="3">
    <source>
        <dbReference type="Pfam" id="PF01323"/>
    </source>
</evidence>
<evidence type="ECO:0000313" key="4">
    <source>
        <dbReference type="EMBL" id="PDH34040.1"/>
    </source>
</evidence>
<evidence type="ECO:0000256" key="2">
    <source>
        <dbReference type="PIRSR" id="PIRSR006386-1"/>
    </source>
</evidence>
<dbReference type="GO" id="GO:0004364">
    <property type="term" value="F:glutathione transferase activity"/>
    <property type="evidence" value="ECO:0007669"/>
    <property type="project" value="TreeGrafter"/>
</dbReference>
<dbReference type="InterPro" id="IPR001853">
    <property type="entry name" value="DSBA-like_thioredoxin_dom"/>
</dbReference>
<dbReference type="GO" id="GO:0018845">
    <property type="term" value="F:2-hydroxychromene-2-carboxylate isomerase activity"/>
    <property type="evidence" value="ECO:0007669"/>
    <property type="project" value="UniProtKB-UniRule"/>
</dbReference>
<dbReference type="PIRSF" id="PIRSF006386">
    <property type="entry name" value="HCCAis_GSTk"/>
    <property type="match status" value="1"/>
</dbReference>
<dbReference type="EMBL" id="NTJZ01000005">
    <property type="protein sequence ID" value="PDH34040.1"/>
    <property type="molecule type" value="Genomic_DNA"/>
</dbReference>
<proteinExistence type="inferred from homology"/>
<sequence>MSKKVEFHYDFASPNSYFSHRVIPGIEERTGAKFIYVPILLGGIFKATNNRSPMEQFADVKNKKEYNSKETERFIKKHNIDKYCRNPHFPVNTLHIMRGACYSLNKDFGSDYIEAMFQCMWERGLNMNDPTVIEDVLGEYGLPTSEIVAGTQDPTVKQILIDQTSSSVAKGNFGSPTFFVGNEMFFGKDRLREVEEEILNTK</sequence>
<dbReference type="InterPro" id="IPR036249">
    <property type="entry name" value="Thioredoxin-like_sf"/>
</dbReference>
<dbReference type="Pfam" id="PF01323">
    <property type="entry name" value="DSBA"/>
    <property type="match status" value="1"/>
</dbReference>
<dbReference type="GO" id="GO:0004602">
    <property type="term" value="F:glutathione peroxidase activity"/>
    <property type="evidence" value="ECO:0007669"/>
    <property type="project" value="TreeGrafter"/>
</dbReference>
<feature type="active site" description="Nucleophile" evidence="2">
    <location>
        <position position="13"/>
    </location>
</feature>
<gene>
    <name evidence="4" type="ORF">CNF02_06700</name>
</gene>
<reference evidence="4 5" key="1">
    <citation type="submission" date="2017-08" db="EMBL/GenBank/DDBJ databases">
        <title>Fine stratification of microbial communities through a metagenomic profile of the photic zone.</title>
        <authorList>
            <person name="Haro-Moreno J.M."/>
            <person name="Lopez-Perez M."/>
            <person name="De La Torre J."/>
            <person name="Picazo A."/>
            <person name="Camacho A."/>
            <person name="Rodriguez-Valera F."/>
        </authorList>
    </citation>
    <scope>NUCLEOTIDE SEQUENCE [LARGE SCALE GENOMIC DNA]</scope>
    <source>
        <strain evidence="4">MED-G28</strain>
    </source>
</reference>
<evidence type="ECO:0000256" key="1">
    <source>
        <dbReference type="PIRNR" id="PIRNR006386"/>
    </source>
</evidence>
<evidence type="ECO:0000313" key="5">
    <source>
        <dbReference type="Proteomes" id="UP000219329"/>
    </source>
</evidence>
<comment type="caution">
    <text evidence="4">The sequence shown here is derived from an EMBL/GenBank/DDBJ whole genome shotgun (WGS) entry which is preliminary data.</text>
</comment>